<comment type="caution">
    <text evidence="1">The sequence shown here is derived from an EMBL/GenBank/DDBJ whole genome shotgun (WGS) entry which is preliminary data.</text>
</comment>
<accession>A0ABV0W2B5</accession>
<evidence type="ECO:0000313" key="1">
    <source>
        <dbReference type="EMBL" id="MEQ2262761.1"/>
    </source>
</evidence>
<evidence type="ECO:0000313" key="2">
    <source>
        <dbReference type="Proteomes" id="UP001444071"/>
    </source>
</evidence>
<organism evidence="1 2">
    <name type="scientific">Xenotaenia resolanae</name>
    <dbReference type="NCBI Taxonomy" id="208358"/>
    <lineage>
        <taxon>Eukaryota</taxon>
        <taxon>Metazoa</taxon>
        <taxon>Chordata</taxon>
        <taxon>Craniata</taxon>
        <taxon>Vertebrata</taxon>
        <taxon>Euteleostomi</taxon>
        <taxon>Actinopterygii</taxon>
        <taxon>Neopterygii</taxon>
        <taxon>Teleostei</taxon>
        <taxon>Neoteleostei</taxon>
        <taxon>Acanthomorphata</taxon>
        <taxon>Ovalentaria</taxon>
        <taxon>Atherinomorphae</taxon>
        <taxon>Cyprinodontiformes</taxon>
        <taxon>Goodeidae</taxon>
        <taxon>Xenotaenia</taxon>
    </lineage>
</organism>
<sequence>MQGSNILYRANYEIKTSTRLLLGVRVGSLSMLNVVINGSCSSKNVSLTVTRSAWLKSDHRQRLYCLHRINSLEAVLLLPSTSCKTPAPLSVTTAPQHDATNTMLESCYSVLRFKCRN</sequence>
<dbReference type="EMBL" id="JAHRIM010020830">
    <property type="protein sequence ID" value="MEQ2262761.1"/>
    <property type="molecule type" value="Genomic_DNA"/>
</dbReference>
<reference evidence="1 2" key="1">
    <citation type="submission" date="2021-06" db="EMBL/GenBank/DDBJ databases">
        <authorList>
            <person name="Palmer J.M."/>
        </authorList>
    </citation>
    <scope>NUCLEOTIDE SEQUENCE [LARGE SCALE GENOMIC DNA]</scope>
    <source>
        <strain evidence="1 2">XR_2019</strain>
        <tissue evidence="1">Muscle</tissue>
    </source>
</reference>
<proteinExistence type="predicted"/>
<gene>
    <name evidence="1" type="ORF">XENORESO_020530</name>
</gene>
<dbReference type="Proteomes" id="UP001444071">
    <property type="component" value="Unassembled WGS sequence"/>
</dbReference>
<name>A0ABV0W2B5_9TELE</name>
<protein>
    <submittedName>
        <fullName evidence="1">Uncharacterized protein</fullName>
    </submittedName>
</protein>
<keyword evidence="2" id="KW-1185">Reference proteome</keyword>